<dbReference type="PANTHER" id="PTHR42798">
    <property type="entry name" value="LIPOPROTEIN-RELEASING SYSTEM ATP-BINDING PROTEIN LOLD"/>
    <property type="match status" value="1"/>
</dbReference>
<keyword evidence="4" id="KW-0067">ATP-binding</keyword>
<gene>
    <name evidence="4" type="ORF">E7Z75_09625</name>
</gene>
<protein>
    <submittedName>
        <fullName evidence="4">ABC transporter ATP-binding protein</fullName>
    </submittedName>
</protein>
<dbReference type="Pfam" id="PF00005">
    <property type="entry name" value="ABC_tran"/>
    <property type="match status" value="1"/>
</dbReference>
<dbReference type="Proteomes" id="UP000732619">
    <property type="component" value="Unassembled WGS sequence"/>
</dbReference>
<proteinExistence type="inferred from homology"/>
<dbReference type="SUPFAM" id="SSF52540">
    <property type="entry name" value="P-loop containing nucleoside triphosphate hydrolases"/>
    <property type="match status" value="1"/>
</dbReference>
<dbReference type="CDD" id="cd03255">
    <property type="entry name" value="ABC_MJ0796_LolCDE_FtsE"/>
    <property type="match status" value="1"/>
</dbReference>
<dbReference type="GO" id="GO:0005524">
    <property type="term" value="F:ATP binding"/>
    <property type="evidence" value="ECO:0007669"/>
    <property type="project" value="UniProtKB-KW"/>
</dbReference>
<dbReference type="EMBL" id="SUTG01000084">
    <property type="protein sequence ID" value="MBE6513377.1"/>
    <property type="molecule type" value="Genomic_DNA"/>
</dbReference>
<keyword evidence="2" id="KW-0813">Transport</keyword>
<organism evidence="4 5">
    <name type="scientific">Methanobrevibacter olleyae</name>
    <dbReference type="NCBI Taxonomy" id="294671"/>
    <lineage>
        <taxon>Archaea</taxon>
        <taxon>Methanobacteriati</taxon>
        <taxon>Methanobacteriota</taxon>
        <taxon>Methanomada group</taxon>
        <taxon>Methanobacteria</taxon>
        <taxon>Methanobacteriales</taxon>
        <taxon>Methanobacteriaceae</taxon>
        <taxon>Methanobrevibacter</taxon>
    </lineage>
</organism>
<dbReference type="GO" id="GO:0016887">
    <property type="term" value="F:ATP hydrolysis activity"/>
    <property type="evidence" value="ECO:0007669"/>
    <property type="project" value="InterPro"/>
</dbReference>
<dbReference type="Gene3D" id="3.40.50.300">
    <property type="entry name" value="P-loop containing nucleotide triphosphate hydrolases"/>
    <property type="match status" value="1"/>
</dbReference>
<comment type="similarity">
    <text evidence="1">Belongs to the ABC transporter superfamily.</text>
</comment>
<feature type="domain" description="ABC transporter" evidence="3">
    <location>
        <begin position="2"/>
        <end position="195"/>
    </location>
</feature>
<dbReference type="InterPro" id="IPR017871">
    <property type="entry name" value="ABC_transporter-like_CS"/>
</dbReference>
<dbReference type="PANTHER" id="PTHR42798:SF7">
    <property type="entry name" value="ALPHA-D-RIBOSE 1-METHYLPHOSPHONATE 5-TRIPHOSPHATE SYNTHASE SUBUNIT PHNL"/>
    <property type="match status" value="1"/>
</dbReference>
<feature type="non-terminal residue" evidence="4">
    <location>
        <position position="1"/>
    </location>
</feature>
<reference evidence="4" key="1">
    <citation type="submission" date="2019-04" db="EMBL/GenBank/DDBJ databases">
        <title>Evolution of Biomass-Degrading Anaerobic Consortia Revealed by Metagenomics.</title>
        <authorList>
            <person name="Peng X."/>
        </authorList>
    </citation>
    <scope>NUCLEOTIDE SEQUENCE</scope>
    <source>
        <strain evidence="4">SIG14</strain>
    </source>
</reference>
<accession>A0A8T3VRM6</accession>
<dbReference type="InterPro" id="IPR017911">
    <property type="entry name" value="MacB-like_ATP-bd"/>
</dbReference>
<comment type="caution">
    <text evidence="4">The sequence shown here is derived from an EMBL/GenBank/DDBJ whole genome shotgun (WGS) entry which is preliminary data.</text>
</comment>
<dbReference type="PROSITE" id="PS50893">
    <property type="entry name" value="ABC_TRANSPORTER_2"/>
    <property type="match status" value="1"/>
</dbReference>
<evidence type="ECO:0000259" key="3">
    <source>
        <dbReference type="PROSITE" id="PS50893"/>
    </source>
</evidence>
<evidence type="ECO:0000256" key="1">
    <source>
        <dbReference type="ARBA" id="ARBA00005417"/>
    </source>
</evidence>
<dbReference type="InterPro" id="IPR027417">
    <property type="entry name" value="P-loop_NTPase"/>
</dbReference>
<dbReference type="PROSITE" id="PS00211">
    <property type="entry name" value="ABC_TRANSPORTER_1"/>
    <property type="match status" value="1"/>
</dbReference>
<dbReference type="AlphaFoldDB" id="A0A8T3VRM6"/>
<name>A0A8T3VRM6_METOL</name>
<evidence type="ECO:0000256" key="2">
    <source>
        <dbReference type="ARBA" id="ARBA00022448"/>
    </source>
</evidence>
<keyword evidence="4" id="KW-0547">Nucleotide-binding</keyword>
<dbReference type="InterPro" id="IPR003439">
    <property type="entry name" value="ABC_transporter-like_ATP-bd"/>
</dbReference>
<evidence type="ECO:0000313" key="4">
    <source>
        <dbReference type="EMBL" id="MBE6513377.1"/>
    </source>
</evidence>
<evidence type="ECO:0000313" key="5">
    <source>
        <dbReference type="Proteomes" id="UP000732619"/>
    </source>
</evidence>
<sequence>LLNMIGALDSPDSGSITVAGINLNNSKENLSKFRSQKIGFIFQLHNLIPNLSVLENVQIPLIGKHLRVNKSNETKAIELLKNVGLEDKIHQNPTKMSGGQRQRVAIARALINNPSIIIADEPTGALDTKTSEKIMDLLKRLHEEHNVTLIVVTHDPMVANQADRIITVRDGRIVKSDGEIHLKKSNIKEENNNVDLDFVDYVTTEDKIGCNIPRKMVIKMDNKKMKLYIKALTSNQIRTAKINEEKGHGTFSENIVHMGSYSLKGRQIPLEILQNKIPAGVVDKISDKIIKYSLYGE</sequence>